<evidence type="ECO:0000313" key="3">
    <source>
        <dbReference type="Proteomes" id="UP001059041"/>
    </source>
</evidence>
<evidence type="ECO:0000313" key="2">
    <source>
        <dbReference type="EMBL" id="KAI7792101.1"/>
    </source>
</evidence>
<dbReference type="Proteomes" id="UP001059041">
    <property type="component" value="Linkage Group LG24"/>
</dbReference>
<dbReference type="EMBL" id="JAFHDT010000024">
    <property type="protein sequence ID" value="KAI7792101.1"/>
    <property type="molecule type" value="Genomic_DNA"/>
</dbReference>
<organism evidence="2 3">
    <name type="scientific">Triplophysa rosa</name>
    <name type="common">Cave loach</name>
    <dbReference type="NCBI Taxonomy" id="992332"/>
    <lineage>
        <taxon>Eukaryota</taxon>
        <taxon>Metazoa</taxon>
        <taxon>Chordata</taxon>
        <taxon>Craniata</taxon>
        <taxon>Vertebrata</taxon>
        <taxon>Euteleostomi</taxon>
        <taxon>Actinopterygii</taxon>
        <taxon>Neopterygii</taxon>
        <taxon>Teleostei</taxon>
        <taxon>Ostariophysi</taxon>
        <taxon>Cypriniformes</taxon>
        <taxon>Nemacheilidae</taxon>
        <taxon>Triplophysa</taxon>
    </lineage>
</organism>
<comment type="caution">
    <text evidence="2">The sequence shown here is derived from an EMBL/GenBank/DDBJ whole genome shotgun (WGS) entry which is preliminary data.</text>
</comment>
<name>A0A9W7T8D4_TRIRA</name>
<keyword evidence="3" id="KW-1185">Reference proteome</keyword>
<reference evidence="2" key="1">
    <citation type="submission" date="2021-02" db="EMBL/GenBank/DDBJ databases">
        <title>Comparative genomics reveals that relaxation of natural selection precedes convergent phenotypic evolution of cavefish.</title>
        <authorList>
            <person name="Peng Z."/>
        </authorList>
    </citation>
    <scope>NUCLEOTIDE SEQUENCE</scope>
    <source>
        <tissue evidence="2">Muscle</tissue>
    </source>
</reference>
<proteinExistence type="predicted"/>
<feature type="region of interest" description="Disordered" evidence="1">
    <location>
        <begin position="207"/>
        <end position="245"/>
    </location>
</feature>
<evidence type="ECO:0000256" key="1">
    <source>
        <dbReference type="SAM" id="MobiDB-lite"/>
    </source>
</evidence>
<dbReference type="AlphaFoldDB" id="A0A9W7T8D4"/>
<gene>
    <name evidence="2" type="ORF">IRJ41_021901</name>
</gene>
<accession>A0A9W7T8D4</accession>
<sequence length="296" mass="32886">MCRRLKLNFKEAHLSSVPSLEEALHDGKEARSSATGVPRVSSLPWYSDTCLCLRAVGGLGPQDNTQCQWQELCLRCDTPPGTLNAVITTHALRPSHQENGSAVMNGELMTYLLNTNAIPGSYRKEKIFQYSGRVDRDVICCIDEDLRQHSFAIEREWLQSISKLNRSIDPTLFPSKNYIGYEANNPHRGTLLEFLFALPAEVEMRKGKKMTGEAGSHEKPPSLAGMPPSGCQSHNPREASHGRQLSGLKCQPLKMVIQVDPNPGKAQRGELMKFSAHSGRCLGVKEGQRCDEWTVE</sequence>
<protein>
    <submittedName>
        <fullName evidence="2">Uncharacterized protein</fullName>
    </submittedName>
</protein>